<sequence length="118" mass="13598">RVTSCGSAKFIISIDVTFDETRMGMKCKDLEKRPEIGVERIQFEVDPSTYEREKEDETQVPDESGSDEAIVSDYQLARDRERRVIRPPNRFGYADLICYALNAAEEVQDSEPKNFREA</sequence>
<evidence type="ECO:0000256" key="1">
    <source>
        <dbReference type="SAM" id="MobiDB-lite"/>
    </source>
</evidence>
<dbReference type="Proteomes" id="UP000236291">
    <property type="component" value="Unassembled WGS sequence"/>
</dbReference>
<dbReference type="AlphaFoldDB" id="A0A2K3K0S3"/>
<protein>
    <submittedName>
        <fullName evidence="2">Uncharacterized protein</fullName>
    </submittedName>
</protein>
<gene>
    <name evidence="2" type="ORF">L195_g059917</name>
</gene>
<feature type="non-terminal residue" evidence="2">
    <location>
        <position position="1"/>
    </location>
</feature>
<proteinExistence type="predicted"/>
<evidence type="ECO:0000313" key="3">
    <source>
        <dbReference type="Proteomes" id="UP000236291"/>
    </source>
</evidence>
<evidence type="ECO:0000313" key="2">
    <source>
        <dbReference type="EMBL" id="PNX59901.1"/>
    </source>
</evidence>
<feature type="region of interest" description="Disordered" evidence="1">
    <location>
        <begin position="46"/>
        <end position="70"/>
    </location>
</feature>
<comment type="caution">
    <text evidence="2">The sequence shown here is derived from an EMBL/GenBank/DDBJ whole genome shotgun (WGS) entry which is preliminary data.</text>
</comment>
<accession>A0A2K3K0S3</accession>
<reference evidence="2 3" key="1">
    <citation type="journal article" date="2014" name="Am. J. Bot.">
        <title>Genome assembly and annotation for red clover (Trifolium pratense; Fabaceae).</title>
        <authorList>
            <person name="Istvanek J."/>
            <person name="Jaros M."/>
            <person name="Krenek A."/>
            <person name="Repkova J."/>
        </authorList>
    </citation>
    <scope>NUCLEOTIDE SEQUENCE [LARGE SCALE GENOMIC DNA]</scope>
    <source>
        <strain evidence="3">cv. Tatra</strain>
        <tissue evidence="2">Young leaves</tissue>
    </source>
</reference>
<name>A0A2K3K0S3_TRIPR</name>
<dbReference type="ExpressionAtlas" id="A0A2K3K0S3">
    <property type="expression patterns" value="baseline"/>
</dbReference>
<feature type="compositionally biased region" description="Basic and acidic residues" evidence="1">
    <location>
        <begin position="46"/>
        <end position="57"/>
    </location>
</feature>
<reference evidence="2 3" key="2">
    <citation type="journal article" date="2017" name="Front. Plant Sci.">
        <title>Gene Classification and Mining of Molecular Markers Useful in Red Clover (Trifolium pratense) Breeding.</title>
        <authorList>
            <person name="Istvanek J."/>
            <person name="Dluhosova J."/>
            <person name="Dluhos P."/>
            <person name="Patkova L."/>
            <person name="Nedelnik J."/>
            <person name="Repkova J."/>
        </authorList>
    </citation>
    <scope>NUCLEOTIDE SEQUENCE [LARGE SCALE GENOMIC DNA]</scope>
    <source>
        <strain evidence="3">cv. Tatra</strain>
        <tissue evidence="2">Young leaves</tissue>
    </source>
</reference>
<dbReference type="EMBL" id="ASHM01134021">
    <property type="protein sequence ID" value="PNX59901.1"/>
    <property type="molecule type" value="Genomic_DNA"/>
</dbReference>
<organism evidence="2 3">
    <name type="scientific">Trifolium pratense</name>
    <name type="common">Red clover</name>
    <dbReference type="NCBI Taxonomy" id="57577"/>
    <lineage>
        <taxon>Eukaryota</taxon>
        <taxon>Viridiplantae</taxon>
        <taxon>Streptophyta</taxon>
        <taxon>Embryophyta</taxon>
        <taxon>Tracheophyta</taxon>
        <taxon>Spermatophyta</taxon>
        <taxon>Magnoliopsida</taxon>
        <taxon>eudicotyledons</taxon>
        <taxon>Gunneridae</taxon>
        <taxon>Pentapetalae</taxon>
        <taxon>rosids</taxon>
        <taxon>fabids</taxon>
        <taxon>Fabales</taxon>
        <taxon>Fabaceae</taxon>
        <taxon>Papilionoideae</taxon>
        <taxon>50 kb inversion clade</taxon>
        <taxon>NPAAA clade</taxon>
        <taxon>Hologalegina</taxon>
        <taxon>IRL clade</taxon>
        <taxon>Trifolieae</taxon>
        <taxon>Trifolium</taxon>
    </lineage>
</organism>